<feature type="compositionally biased region" description="Acidic residues" evidence="12">
    <location>
        <begin position="20"/>
        <end position="32"/>
    </location>
</feature>
<dbReference type="GO" id="GO:0005634">
    <property type="term" value="C:nucleus"/>
    <property type="evidence" value="ECO:0007669"/>
    <property type="project" value="TreeGrafter"/>
</dbReference>
<dbReference type="Pfam" id="PF00899">
    <property type="entry name" value="ThiF"/>
    <property type="match status" value="1"/>
</dbReference>
<dbReference type="PROSITE" id="PS00865">
    <property type="entry name" value="UBIQUITIN_ACTIVAT_2"/>
    <property type="match status" value="1"/>
</dbReference>
<keyword evidence="5 11" id="KW-0547">Nucleotide-binding</keyword>
<comment type="catalytic activity">
    <reaction evidence="9 11">
        <text>ATP + [NEDD8 protein] + [E1 NEDD8-activating enzyme]-L-cysteine = AMP + diphosphate + [E1 NEDD8-activating enzyme]-S-[NEDD8 protein]-yl-L-cysteine.</text>
        <dbReference type="EC" id="6.2.1.64"/>
    </reaction>
</comment>
<dbReference type="InterPro" id="IPR023318">
    <property type="entry name" value="Ub_act_enz_dom_a_sf"/>
</dbReference>
<dbReference type="CDD" id="cd01488">
    <property type="entry name" value="Uba3_RUB"/>
    <property type="match status" value="1"/>
</dbReference>
<dbReference type="GO" id="GO:0005524">
    <property type="term" value="F:ATP binding"/>
    <property type="evidence" value="ECO:0007669"/>
    <property type="project" value="UniProtKB-UniRule"/>
</dbReference>
<dbReference type="Proteomes" id="UP000192578">
    <property type="component" value="Unassembled WGS sequence"/>
</dbReference>
<keyword evidence="7 11" id="KW-0067">ATP-binding</keyword>
<feature type="active site" description="Glycyl thioester intermediate" evidence="10">
    <location>
        <position position="241"/>
    </location>
</feature>
<gene>
    <name evidence="14" type="ORF">BV898_09506</name>
</gene>
<evidence type="ECO:0000313" key="14">
    <source>
        <dbReference type="EMBL" id="OQV16361.1"/>
    </source>
</evidence>
<dbReference type="GO" id="GO:0032991">
    <property type="term" value="C:protein-containing complex"/>
    <property type="evidence" value="ECO:0007669"/>
    <property type="project" value="UniProtKB-ARBA"/>
</dbReference>
<dbReference type="PANTHER" id="PTHR10953">
    <property type="entry name" value="UBIQUITIN-ACTIVATING ENZYME E1"/>
    <property type="match status" value="1"/>
</dbReference>
<accession>A0A1W0WMC5</accession>
<keyword evidence="6 11" id="KW-0833">Ubl conjugation pathway</keyword>
<dbReference type="UniPathway" id="UPA00885"/>
<dbReference type="InterPro" id="IPR030468">
    <property type="entry name" value="Uba3_N"/>
</dbReference>
<dbReference type="PANTHER" id="PTHR10953:SF6">
    <property type="entry name" value="NEDD8-ACTIVATING ENZYME E1 CATALYTIC SUBUNIT"/>
    <property type="match status" value="1"/>
</dbReference>
<evidence type="ECO:0000313" key="15">
    <source>
        <dbReference type="Proteomes" id="UP000192578"/>
    </source>
</evidence>
<evidence type="ECO:0000256" key="6">
    <source>
        <dbReference type="ARBA" id="ARBA00022786"/>
    </source>
</evidence>
<dbReference type="EC" id="6.2.1.64" evidence="8 11"/>
<feature type="region of interest" description="Disordered" evidence="12">
    <location>
        <begin position="1"/>
        <end position="41"/>
    </location>
</feature>
<dbReference type="SUPFAM" id="SSF69572">
    <property type="entry name" value="Activating enzymes of the ubiquitin-like proteins"/>
    <property type="match status" value="1"/>
</dbReference>
<sequence>MALEDGANGDEADAIQGMDYGDDNVSADEVDDGAPQQDPRYKSISNLILRPGAMTRQDFEPCPELLDFIQNTCKVLIVGAGGLGCELLKNLALLGFRDLHVIDMDTIDLSNLNRQFLFRHNDIGKSKAECAANFINTRIPSCTVTPYCKRIEDFDEDFYRGFSVIVCGLDSIVARRWMNGMLLSMVAYDDEGNPDPTTVKPLIDGGTEGFKGNVRSVVPGITACLECSIDLYPPAVNFPMCTIAHTPRLPEHCIEYVKVLLWPKEEPFGAGIGVDGDDPKHISWICGKAEDRAKEFGIEGVTYRLTLGVIKNIIPAVASTNAVIAAACATEVFKVASSMYAPLDNYFLFNDVDGVYSSSFSYERNPECLACSQKPQLITAKPLDTLQDLIDALKEHPLFQMRSPGITTKINGKSKTLYMPNVPMLEAQTRENLERSLADLGFLDGQELVVVDVTSPTARVLTVKFP</sequence>
<dbReference type="FunFam" id="1.10.10.520:FF:000001">
    <property type="entry name" value="NEDD8-activating enzyme E1 catalytic subunit"/>
    <property type="match status" value="1"/>
</dbReference>
<dbReference type="GO" id="GO:0019781">
    <property type="term" value="F:NEDD8 activating enzyme activity"/>
    <property type="evidence" value="ECO:0007669"/>
    <property type="project" value="UniProtKB-UniRule"/>
</dbReference>
<evidence type="ECO:0000256" key="3">
    <source>
        <dbReference type="ARBA" id="ARBA00015203"/>
    </source>
</evidence>
<evidence type="ECO:0000256" key="12">
    <source>
        <dbReference type="SAM" id="MobiDB-lite"/>
    </source>
</evidence>
<dbReference type="InterPro" id="IPR033127">
    <property type="entry name" value="UBQ-activ_enz_E1_Cys_AS"/>
</dbReference>
<comment type="function">
    <text evidence="11">Catalytic subunit of the dimeric E1 enzyme, which activates NEDD8.</text>
</comment>
<evidence type="ECO:0000256" key="5">
    <source>
        <dbReference type="ARBA" id="ARBA00022741"/>
    </source>
</evidence>
<dbReference type="InterPro" id="IPR000594">
    <property type="entry name" value="ThiF_NAD_FAD-bd"/>
</dbReference>
<proteinExistence type="inferred from homology"/>
<dbReference type="OrthoDB" id="5977743at2759"/>
<dbReference type="Pfam" id="PF08825">
    <property type="entry name" value="E2_bind"/>
    <property type="match status" value="1"/>
</dbReference>
<dbReference type="SMART" id="SM01181">
    <property type="entry name" value="E2_bind"/>
    <property type="match status" value="1"/>
</dbReference>
<dbReference type="FunFam" id="3.50.50.80:FF:000002">
    <property type="entry name" value="SUMO-activating enzyme subunit 2"/>
    <property type="match status" value="1"/>
</dbReference>
<evidence type="ECO:0000256" key="8">
    <source>
        <dbReference type="ARBA" id="ARBA00023624"/>
    </source>
</evidence>
<evidence type="ECO:0000259" key="13">
    <source>
        <dbReference type="SMART" id="SM01181"/>
    </source>
</evidence>
<organism evidence="14 15">
    <name type="scientific">Hypsibius exemplaris</name>
    <name type="common">Freshwater tardigrade</name>
    <dbReference type="NCBI Taxonomy" id="2072580"/>
    <lineage>
        <taxon>Eukaryota</taxon>
        <taxon>Metazoa</taxon>
        <taxon>Ecdysozoa</taxon>
        <taxon>Tardigrada</taxon>
        <taxon>Eutardigrada</taxon>
        <taxon>Parachela</taxon>
        <taxon>Hypsibioidea</taxon>
        <taxon>Hypsibiidae</taxon>
        <taxon>Hypsibius</taxon>
    </lineage>
</organism>
<dbReference type="Gene3D" id="3.10.290.20">
    <property type="entry name" value="Ubiquitin-like 2 activating enzyme e1b. Chain: B, domain 3"/>
    <property type="match status" value="1"/>
</dbReference>
<dbReference type="InterPro" id="IPR014929">
    <property type="entry name" value="E2-binding"/>
</dbReference>
<name>A0A1W0WMC5_HYPEX</name>
<dbReference type="Gene3D" id="3.40.50.720">
    <property type="entry name" value="NAD(P)-binding Rossmann-like Domain"/>
    <property type="match status" value="1"/>
</dbReference>
<evidence type="ECO:0000256" key="11">
    <source>
        <dbReference type="RuleBase" id="RU368009"/>
    </source>
</evidence>
<comment type="caution">
    <text evidence="14">The sequence shown here is derived from an EMBL/GenBank/DDBJ whole genome shotgun (WGS) entry which is preliminary data.</text>
</comment>
<comment type="similarity">
    <text evidence="2 11">Belongs to the ubiquitin-activating E1 family. UBA3 subfamily.</text>
</comment>
<dbReference type="FunFam" id="3.10.290.20:FF:000001">
    <property type="entry name" value="NEDD8-activating enzyme E1 catalytic subunit, variant"/>
    <property type="match status" value="1"/>
</dbReference>
<evidence type="ECO:0000256" key="7">
    <source>
        <dbReference type="ARBA" id="ARBA00022840"/>
    </source>
</evidence>
<evidence type="ECO:0000256" key="4">
    <source>
        <dbReference type="ARBA" id="ARBA00022598"/>
    </source>
</evidence>
<keyword evidence="4 11" id="KW-0436">Ligase</keyword>
<evidence type="ECO:0000256" key="10">
    <source>
        <dbReference type="PROSITE-ProRule" id="PRU10132"/>
    </source>
</evidence>
<dbReference type="Gene3D" id="1.10.10.520">
    <property type="entry name" value="Ubiquitin activating enzymes (Uba3). Chain: B, domain 2"/>
    <property type="match status" value="1"/>
</dbReference>
<feature type="domain" description="E2 binding" evidence="13">
    <location>
        <begin position="378"/>
        <end position="466"/>
    </location>
</feature>
<dbReference type="InterPro" id="IPR035985">
    <property type="entry name" value="Ubiquitin-activating_enz"/>
</dbReference>
<keyword evidence="15" id="KW-1185">Reference proteome</keyword>
<reference evidence="15" key="1">
    <citation type="submission" date="2017-01" db="EMBL/GenBank/DDBJ databases">
        <title>Comparative genomics of anhydrobiosis in the tardigrade Hypsibius dujardini.</title>
        <authorList>
            <person name="Yoshida Y."/>
            <person name="Koutsovoulos G."/>
            <person name="Laetsch D."/>
            <person name="Stevens L."/>
            <person name="Kumar S."/>
            <person name="Horikawa D."/>
            <person name="Ishino K."/>
            <person name="Komine S."/>
            <person name="Tomita M."/>
            <person name="Blaxter M."/>
            <person name="Arakawa K."/>
        </authorList>
    </citation>
    <scope>NUCLEOTIDE SEQUENCE [LARGE SCALE GENOMIC DNA]</scope>
    <source>
        <strain evidence="15">Z151</strain>
    </source>
</reference>
<dbReference type="GO" id="GO:0005737">
    <property type="term" value="C:cytoplasm"/>
    <property type="evidence" value="ECO:0007669"/>
    <property type="project" value="TreeGrafter"/>
</dbReference>
<comment type="pathway">
    <text evidence="1 11">Protein modification; protein neddylation.</text>
</comment>
<evidence type="ECO:0000256" key="2">
    <source>
        <dbReference type="ARBA" id="ARBA00006310"/>
    </source>
</evidence>
<evidence type="ECO:0000256" key="9">
    <source>
        <dbReference type="ARBA" id="ARBA00024626"/>
    </source>
</evidence>
<dbReference type="AlphaFoldDB" id="A0A1W0WMC5"/>
<dbReference type="EMBL" id="MTYJ01000075">
    <property type="protein sequence ID" value="OQV16361.1"/>
    <property type="molecule type" value="Genomic_DNA"/>
</dbReference>
<dbReference type="InterPro" id="IPR045886">
    <property type="entry name" value="ThiF/MoeB/HesA"/>
</dbReference>
<evidence type="ECO:0000256" key="1">
    <source>
        <dbReference type="ARBA" id="ARBA00005032"/>
    </source>
</evidence>
<protein>
    <recommendedName>
        <fullName evidence="3 11">NEDD8-activating enzyme E1 catalytic subunit</fullName>
        <ecNumber evidence="8 11">6.2.1.64</ecNumber>
    </recommendedName>
</protein>
<dbReference type="GO" id="GO:0045116">
    <property type="term" value="P:protein neddylation"/>
    <property type="evidence" value="ECO:0007669"/>
    <property type="project" value="UniProtKB-UniRule"/>
</dbReference>